<feature type="domain" description="HTH marR-type" evidence="1">
    <location>
        <begin position="23"/>
        <end position="154"/>
    </location>
</feature>
<comment type="caution">
    <text evidence="2">The sequence shown here is derived from an EMBL/GenBank/DDBJ whole genome shotgun (WGS) entry which is preliminary data.</text>
</comment>
<dbReference type="AlphaFoldDB" id="A0A511DKU2"/>
<name>A0A511DKU2_9PSEU</name>
<dbReference type="InterPro" id="IPR036388">
    <property type="entry name" value="WH-like_DNA-bd_sf"/>
</dbReference>
<dbReference type="Proteomes" id="UP000321685">
    <property type="component" value="Unassembled WGS sequence"/>
</dbReference>
<reference evidence="2 3" key="1">
    <citation type="submission" date="2019-07" db="EMBL/GenBank/DDBJ databases">
        <title>Whole genome shotgun sequence of Pseudonocardia sulfidoxydans NBRC 16205.</title>
        <authorList>
            <person name="Hosoyama A."/>
            <person name="Uohara A."/>
            <person name="Ohji S."/>
            <person name="Ichikawa N."/>
        </authorList>
    </citation>
    <scope>NUCLEOTIDE SEQUENCE [LARGE SCALE GENOMIC DNA]</scope>
    <source>
        <strain evidence="2 3">NBRC 16205</strain>
    </source>
</reference>
<dbReference type="PANTHER" id="PTHR33164">
    <property type="entry name" value="TRANSCRIPTIONAL REGULATOR, MARR FAMILY"/>
    <property type="match status" value="1"/>
</dbReference>
<evidence type="ECO:0000259" key="1">
    <source>
        <dbReference type="PROSITE" id="PS50995"/>
    </source>
</evidence>
<dbReference type="InterPro" id="IPR000835">
    <property type="entry name" value="HTH_MarR-typ"/>
</dbReference>
<gene>
    <name evidence="2" type="ORF">PSU4_43760</name>
</gene>
<evidence type="ECO:0000313" key="2">
    <source>
        <dbReference type="EMBL" id="GEL25422.1"/>
    </source>
</evidence>
<evidence type="ECO:0000313" key="3">
    <source>
        <dbReference type="Proteomes" id="UP000321685"/>
    </source>
</evidence>
<keyword evidence="3" id="KW-1185">Reference proteome</keyword>
<dbReference type="EMBL" id="BJVJ01000053">
    <property type="protein sequence ID" value="GEL25422.1"/>
    <property type="molecule type" value="Genomic_DNA"/>
</dbReference>
<dbReference type="GO" id="GO:0003700">
    <property type="term" value="F:DNA-binding transcription factor activity"/>
    <property type="evidence" value="ECO:0007669"/>
    <property type="project" value="InterPro"/>
</dbReference>
<dbReference type="Gene3D" id="1.10.10.10">
    <property type="entry name" value="Winged helix-like DNA-binding domain superfamily/Winged helix DNA-binding domain"/>
    <property type="match status" value="1"/>
</dbReference>
<dbReference type="Pfam" id="PF12802">
    <property type="entry name" value="MarR_2"/>
    <property type="match status" value="1"/>
</dbReference>
<dbReference type="PROSITE" id="PS50995">
    <property type="entry name" value="HTH_MARR_2"/>
    <property type="match status" value="1"/>
</dbReference>
<proteinExistence type="predicted"/>
<dbReference type="RefSeq" id="WP_147111598.1">
    <property type="nucleotide sequence ID" value="NZ_BJVJ01000053.1"/>
</dbReference>
<dbReference type="SMART" id="SM00347">
    <property type="entry name" value="HTH_MARR"/>
    <property type="match status" value="1"/>
</dbReference>
<dbReference type="InterPro" id="IPR036390">
    <property type="entry name" value="WH_DNA-bd_sf"/>
</dbReference>
<dbReference type="GO" id="GO:0006950">
    <property type="term" value="P:response to stress"/>
    <property type="evidence" value="ECO:0007669"/>
    <property type="project" value="TreeGrafter"/>
</dbReference>
<accession>A0A511DKU2</accession>
<protein>
    <submittedName>
        <fullName evidence="2">MarR family transcriptional regulator</fullName>
    </submittedName>
</protein>
<organism evidence="2 3">
    <name type="scientific">Pseudonocardia sulfidoxydans NBRC 16205</name>
    <dbReference type="NCBI Taxonomy" id="1223511"/>
    <lineage>
        <taxon>Bacteria</taxon>
        <taxon>Bacillati</taxon>
        <taxon>Actinomycetota</taxon>
        <taxon>Actinomycetes</taxon>
        <taxon>Pseudonocardiales</taxon>
        <taxon>Pseudonocardiaceae</taxon>
        <taxon>Pseudonocardia</taxon>
    </lineage>
</organism>
<dbReference type="InterPro" id="IPR039422">
    <property type="entry name" value="MarR/SlyA-like"/>
</dbReference>
<dbReference type="OrthoDB" id="3176111at2"/>
<sequence>MAARPDPSELVDGPVEGRMAPVDDETLRVLTLVERSVEQQLDEALKAHGADIEQWRILSLLVARGGCPMNVVAEHAMMLAPKLSKLVDRMVSANLVLRRPDELDRRRVLVAASPRGRQAHTVWEEATADVRRQFSRLLGPDAELFDDLLRRLRNGLQGPTQD</sequence>
<dbReference type="PANTHER" id="PTHR33164:SF99">
    <property type="entry name" value="MARR FAMILY REGULATORY PROTEIN"/>
    <property type="match status" value="1"/>
</dbReference>
<dbReference type="SUPFAM" id="SSF46785">
    <property type="entry name" value="Winged helix' DNA-binding domain"/>
    <property type="match status" value="1"/>
</dbReference>